<evidence type="ECO:0000256" key="6">
    <source>
        <dbReference type="ARBA" id="ARBA00050776"/>
    </source>
</evidence>
<keyword evidence="5 8" id="KW-0663">Pyridoxal phosphate</keyword>
<gene>
    <name evidence="10" type="primary">sufS</name>
    <name evidence="10" type="ORF">LKACC12383_01494</name>
</gene>
<reference evidence="10 11" key="1">
    <citation type="submission" date="2017-03" db="EMBL/GenBank/DDBJ databases">
        <title>Genome sequence of Lactobacillus kimchii KACC 12383.</title>
        <authorList>
            <person name="Chun J."/>
        </authorList>
    </citation>
    <scope>NUCLEOTIDE SEQUENCE [LARGE SCALE GENOMIC DNA]</scope>
    <source>
        <strain evidence="10 11">KACC 12383</strain>
    </source>
</reference>
<name>A0A210P946_9LACO</name>
<dbReference type="Pfam" id="PF00266">
    <property type="entry name" value="Aminotran_5"/>
    <property type="match status" value="1"/>
</dbReference>
<dbReference type="InterPro" id="IPR015421">
    <property type="entry name" value="PyrdxlP-dep_Trfase_major"/>
</dbReference>
<evidence type="ECO:0000256" key="3">
    <source>
        <dbReference type="ARBA" id="ARBA00012239"/>
    </source>
</evidence>
<dbReference type="InterPro" id="IPR015424">
    <property type="entry name" value="PyrdxlP-dep_Trfase"/>
</dbReference>
<comment type="caution">
    <text evidence="10">The sequence shown here is derived from an EMBL/GenBank/DDBJ whole genome shotgun (WGS) entry which is preliminary data.</text>
</comment>
<evidence type="ECO:0000256" key="7">
    <source>
        <dbReference type="RuleBase" id="RU004504"/>
    </source>
</evidence>
<evidence type="ECO:0000256" key="5">
    <source>
        <dbReference type="ARBA" id="ARBA00022898"/>
    </source>
</evidence>
<organism evidence="10 11">
    <name type="scientific">Companilactobacillus kimchii</name>
    <dbReference type="NCBI Taxonomy" id="2801452"/>
    <lineage>
        <taxon>Bacteria</taxon>
        <taxon>Bacillati</taxon>
        <taxon>Bacillota</taxon>
        <taxon>Bacilli</taxon>
        <taxon>Lactobacillales</taxon>
        <taxon>Lactobacillaceae</taxon>
        <taxon>Companilactobacillus</taxon>
    </lineage>
</organism>
<dbReference type="AlphaFoldDB" id="A0A210P946"/>
<proteinExistence type="inferred from homology"/>
<comment type="catalytic activity">
    <reaction evidence="6 8">
        <text>(sulfur carrier)-H + L-cysteine = (sulfur carrier)-SH + L-alanine</text>
        <dbReference type="Rhea" id="RHEA:43892"/>
        <dbReference type="Rhea" id="RHEA-COMP:14737"/>
        <dbReference type="Rhea" id="RHEA-COMP:14739"/>
        <dbReference type="ChEBI" id="CHEBI:29917"/>
        <dbReference type="ChEBI" id="CHEBI:35235"/>
        <dbReference type="ChEBI" id="CHEBI:57972"/>
        <dbReference type="ChEBI" id="CHEBI:64428"/>
        <dbReference type="EC" id="2.8.1.7"/>
    </reaction>
</comment>
<dbReference type="GO" id="GO:0031071">
    <property type="term" value="F:cysteine desulfurase activity"/>
    <property type="evidence" value="ECO:0007669"/>
    <property type="project" value="UniProtKB-UniRule"/>
</dbReference>
<dbReference type="SUPFAM" id="SSF53383">
    <property type="entry name" value="PLP-dependent transferases"/>
    <property type="match status" value="1"/>
</dbReference>
<evidence type="ECO:0000256" key="1">
    <source>
        <dbReference type="ARBA" id="ARBA00001933"/>
    </source>
</evidence>
<accession>A0A210P946</accession>
<feature type="domain" description="Aminotransferase class V" evidence="9">
    <location>
        <begin position="25"/>
        <end position="396"/>
    </location>
</feature>
<dbReference type="EMBL" id="MXAL01000006">
    <property type="protein sequence ID" value="OWF33004.1"/>
    <property type="molecule type" value="Genomic_DNA"/>
</dbReference>
<dbReference type="NCBIfam" id="TIGR01979">
    <property type="entry name" value="sufS"/>
    <property type="match status" value="1"/>
</dbReference>
<comment type="function">
    <text evidence="8">Catalyzes the removal of elemental sulfur and selenium atoms from L-cysteine, L-cystine, L-selenocysteine, and L-selenocystine to produce L-alanine.</text>
</comment>
<protein>
    <recommendedName>
        <fullName evidence="3 8">Cysteine desulfurase</fullName>
        <ecNumber evidence="3 8">2.8.1.7</ecNumber>
    </recommendedName>
</protein>
<comment type="cofactor">
    <cofactor evidence="1 7">
        <name>pyridoxal 5'-phosphate</name>
        <dbReference type="ChEBI" id="CHEBI:597326"/>
    </cofactor>
</comment>
<comment type="similarity">
    <text evidence="2 8">Belongs to the class-V pyridoxal-phosphate-dependent aminotransferase family. Csd subfamily.</text>
</comment>
<dbReference type="Gene3D" id="3.90.1150.10">
    <property type="entry name" value="Aspartate Aminotransferase, domain 1"/>
    <property type="match status" value="1"/>
</dbReference>
<dbReference type="InterPro" id="IPR020578">
    <property type="entry name" value="Aminotrans_V_PyrdxlP_BS"/>
</dbReference>
<dbReference type="CDD" id="cd06453">
    <property type="entry name" value="SufS_like"/>
    <property type="match status" value="1"/>
</dbReference>
<dbReference type="GO" id="GO:0016829">
    <property type="term" value="F:lyase activity"/>
    <property type="evidence" value="ECO:0007669"/>
    <property type="project" value="UniProtKB-KW"/>
</dbReference>
<dbReference type="RefSeq" id="WP_054643000.1">
    <property type="nucleotide sequence ID" value="NZ_LNUB01000037.1"/>
</dbReference>
<evidence type="ECO:0000313" key="10">
    <source>
        <dbReference type="EMBL" id="OWF33004.1"/>
    </source>
</evidence>
<dbReference type="InterPro" id="IPR015422">
    <property type="entry name" value="PyrdxlP-dep_Trfase_small"/>
</dbReference>
<dbReference type="PROSITE" id="PS00595">
    <property type="entry name" value="AA_TRANSFER_CLASS_5"/>
    <property type="match status" value="1"/>
</dbReference>
<keyword evidence="4 8" id="KW-0808">Transferase</keyword>
<evidence type="ECO:0000256" key="2">
    <source>
        <dbReference type="ARBA" id="ARBA00010447"/>
    </source>
</evidence>
<dbReference type="Gene3D" id="3.40.640.10">
    <property type="entry name" value="Type I PLP-dependent aspartate aminotransferase-like (Major domain)"/>
    <property type="match status" value="1"/>
</dbReference>
<sequence length="409" mass="45460">MDKQLQQIRKDFPILNQKVNDEPLVYLDNAATSQKPNQVIDEIVRYYQNDNANTRRGVHTLGERATEEFEAARQKVQQFINAKESREIIFTKGATDSLNLVASTYGEDNIEAGDEIVISVMEHHSNLIPWQQLANRKKAVLKYIGLTADGQLDMADARKQITDKTKIVSIVHASNVLGVTNDIKQLAKIAHAHNAIMVADGAQAVPHMSVDVQDLDVDFYAFSGHKMLAPMGIGVLYGKADLLKAMSPYQYGGEMIDFVEKYQSTWTDIPWKFEAGTQNVSGAVGLSKAIDYLSGIGMENVENYEKELVSYVLPKLLEIDGLTVYGPQDADHHSGVISFNLKGLHPHDVATALDMDGVAIRAGHHCAQPLMKYLDLVATARASFYIYNNKQDADELIQAICDTKEFFKV</sequence>
<dbReference type="InterPro" id="IPR000192">
    <property type="entry name" value="Aminotrans_V_dom"/>
</dbReference>
<dbReference type="GO" id="GO:0006534">
    <property type="term" value="P:cysteine metabolic process"/>
    <property type="evidence" value="ECO:0007669"/>
    <property type="project" value="UniProtKB-UniRule"/>
</dbReference>
<dbReference type="InterPro" id="IPR016454">
    <property type="entry name" value="Cysteine_dSase"/>
</dbReference>
<dbReference type="PANTHER" id="PTHR43586:SF8">
    <property type="entry name" value="CYSTEINE DESULFURASE 1, CHLOROPLASTIC"/>
    <property type="match status" value="1"/>
</dbReference>
<evidence type="ECO:0000256" key="8">
    <source>
        <dbReference type="RuleBase" id="RU004506"/>
    </source>
</evidence>
<dbReference type="PIRSF" id="PIRSF005572">
    <property type="entry name" value="NifS"/>
    <property type="match status" value="1"/>
</dbReference>
<evidence type="ECO:0000256" key="4">
    <source>
        <dbReference type="ARBA" id="ARBA00022679"/>
    </source>
</evidence>
<dbReference type="Proteomes" id="UP000196649">
    <property type="component" value="Unassembled WGS sequence"/>
</dbReference>
<evidence type="ECO:0000313" key="11">
    <source>
        <dbReference type="Proteomes" id="UP000196649"/>
    </source>
</evidence>
<dbReference type="EC" id="2.8.1.7" evidence="3 8"/>
<evidence type="ECO:0000259" key="9">
    <source>
        <dbReference type="Pfam" id="PF00266"/>
    </source>
</evidence>
<keyword evidence="10" id="KW-0456">Lyase</keyword>
<dbReference type="InterPro" id="IPR010970">
    <property type="entry name" value="Cys_dSase_SufS"/>
</dbReference>
<dbReference type="PANTHER" id="PTHR43586">
    <property type="entry name" value="CYSTEINE DESULFURASE"/>
    <property type="match status" value="1"/>
</dbReference>
<dbReference type="GO" id="GO:0030170">
    <property type="term" value="F:pyridoxal phosphate binding"/>
    <property type="evidence" value="ECO:0007669"/>
    <property type="project" value="UniProtKB-UniRule"/>
</dbReference>